<dbReference type="Pfam" id="PF00534">
    <property type="entry name" value="Glycos_transf_1"/>
    <property type="match status" value="1"/>
</dbReference>
<evidence type="ECO:0000313" key="4">
    <source>
        <dbReference type="Proteomes" id="UP000056255"/>
    </source>
</evidence>
<protein>
    <recommendedName>
        <fullName evidence="2">Glycosyl transferase family 1 domain-containing protein</fullName>
    </recommendedName>
</protein>
<dbReference type="PANTHER" id="PTHR46401:SF2">
    <property type="entry name" value="GLYCOSYLTRANSFERASE WBBK-RELATED"/>
    <property type="match status" value="1"/>
</dbReference>
<reference evidence="3 4" key="1">
    <citation type="submission" date="2015-07" db="EMBL/GenBank/DDBJ databases">
        <title>Physiological, transcriptional responses and genome re-sequencing of acid resistant extremely thermoacidophilic Metallosphaera sedula SARC-M1.</title>
        <authorList>
            <person name="Ai C."/>
            <person name="McCarthy S."/>
            <person name="Eckrich V."/>
            <person name="Rudrappa D."/>
            <person name="Qiu G."/>
            <person name="Blum P."/>
        </authorList>
    </citation>
    <scope>NUCLEOTIDE SEQUENCE [LARGE SCALE GENOMIC DNA]</scope>
    <source>
        <strain evidence="3 4">SARC-M1</strain>
    </source>
</reference>
<dbReference type="Gene3D" id="3.40.50.2000">
    <property type="entry name" value="Glycogen Phosphorylase B"/>
    <property type="match status" value="1"/>
</dbReference>
<proteinExistence type="predicted"/>
<sequence length="422" mass="47943">MLGSDFMRVGLVTFSLMNLREGGAERHVREFVNIAKTRFELVLFPTLNTYLQVENEEDKNALIKRAQELEKEGITLASEFYSLVDRSITRKERLLNFVDFRLLRELSKAYYSDLNKIDFLFSPNFISPDVVLMASHSGKGYGILINGYIAPLHMDPLLYSIYKFRIGQESFLSSLPKNLLISNYWAKAIKIMKNNPPKFVAGVNRVAIEGVIGKLPTNHVILDPGFAIDPSIVKYRSEAKDNYAIFAAARVEPSKGMLDLLRIMKLLKSADVKLKIMGRLKSDSSNFYRLAERYGVRDKIEYLGFLSGEEKYKVMSSARVMVYPSHDDTNALVVMESLAVGTPVVTYAIPGIKYVYDGVPGVTLVKEFNYDGMAKEINKIMHTQYSLNDEKLQKLLSHHSSWAKVVEQEVNLILKYGIKDMK</sequence>
<gene>
    <name evidence="3" type="ORF">MsedE_1851</name>
</gene>
<dbReference type="PATRIC" id="fig|43687.9.peg.1947"/>
<dbReference type="EMBL" id="CP012176">
    <property type="protein sequence ID" value="AKV83745.1"/>
    <property type="molecule type" value="Genomic_DNA"/>
</dbReference>
<accession>A0A0K1T9Y0</accession>
<organism evidence="3 4">
    <name type="scientific">Metallosphaera sedula</name>
    <dbReference type="NCBI Taxonomy" id="43687"/>
    <lineage>
        <taxon>Archaea</taxon>
        <taxon>Thermoproteota</taxon>
        <taxon>Thermoprotei</taxon>
        <taxon>Sulfolobales</taxon>
        <taxon>Sulfolobaceae</taxon>
        <taxon>Metallosphaera</taxon>
    </lineage>
</organism>
<dbReference type="SUPFAM" id="SSF53756">
    <property type="entry name" value="UDP-Glycosyltransferase/glycogen phosphorylase"/>
    <property type="match status" value="1"/>
</dbReference>
<keyword evidence="1" id="KW-0808">Transferase</keyword>
<name>A0A0K1T9Y0_9CREN</name>
<dbReference type="Proteomes" id="UP000056255">
    <property type="component" value="Chromosome"/>
</dbReference>
<dbReference type="PANTHER" id="PTHR46401">
    <property type="entry name" value="GLYCOSYLTRANSFERASE WBBK-RELATED"/>
    <property type="match status" value="1"/>
</dbReference>
<dbReference type="GO" id="GO:0016757">
    <property type="term" value="F:glycosyltransferase activity"/>
    <property type="evidence" value="ECO:0007669"/>
    <property type="project" value="InterPro"/>
</dbReference>
<feature type="domain" description="Glycosyl transferase family 1" evidence="2">
    <location>
        <begin position="239"/>
        <end position="384"/>
    </location>
</feature>
<evidence type="ECO:0000259" key="2">
    <source>
        <dbReference type="Pfam" id="PF00534"/>
    </source>
</evidence>
<evidence type="ECO:0000256" key="1">
    <source>
        <dbReference type="ARBA" id="ARBA00022679"/>
    </source>
</evidence>
<dbReference type="InterPro" id="IPR001296">
    <property type="entry name" value="Glyco_trans_1"/>
</dbReference>
<dbReference type="AlphaFoldDB" id="A0A0K1T9Y0"/>
<evidence type="ECO:0000313" key="3">
    <source>
        <dbReference type="EMBL" id="AKV83745.1"/>
    </source>
</evidence>
<dbReference type="CDD" id="cd03801">
    <property type="entry name" value="GT4_PimA-like"/>
    <property type="match status" value="1"/>
</dbReference>